<evidence type="ECO:0000313" key="2">
    <source>
        <dbReference type="EMBL" id="KAK8885066.1"/>
    </source>
</evidence>
<keyword evidence="3" id="KW-1185">Reference proteome</keyword>
<organism evidence="2 3">
    <name type="scientific">Tritrichomonas musculus</name>
    <dbReference type="NCBI Taxonomy" id="1915356"/>
    <lineage>
        <taxon>Eukaryota</taxon>
        <taxon>Metamonada</taxon>
        <taxon>Parabasalia</taxon>
        <taxon>Tritrichomonadida</taxon>
        <taxon>Tritrichomonadidae</taxon>
        <taxon>Tritrichomonas</taxon>
    </lineage>
</organism>
<proteinExistence type="predicted"/>
<evidence type="ECO:0000256" key="1">
    <source>
        <dbReference type="SAM" id="MobiDB-lite"/>
    </source>
</evidence>
<name>A0ABR2K2T5_9EUKA</name>
<feature type="region of interest" description="Disordered" evidence="1">
    <location>
        <begin position="62"/>
        <end position="90"/>
    </location>
</feature>
<sequence length="149" mass="17407">MASSDKENLTPIPPPFNRLYDESKRQINPRVARMKKIDQCKEEIEWKKKLEAQHLTVSPVRHSWGCPSQKRVKSPPIRIQNEKRPVSQRLPSWESVKKINDNAPKPNAMTISPRVQRFALPPLDYSNLNSINDKPRSKYLYFYDLLIGL</sequence>
<evidence type="ECO:0000313" key="3">
    <source>
        <dbReference type="Proteomes" id="UP001470230"/>
    </source>
</evidence>
<feature type="region of interest" description="Disordered" evidence="1">
    <location>
        <begin position="1"/>
        <end position="24"/>
    </location>
</feature>
<reference evidence="2 3" key="1">
    <citation type="submission" date="2024-04" db="EMBL/GenBank/DDBJ databases">
        <title>Tritrichomonas musculus Genome.</title>
        <authorList>
            <person name="Alves-Ferreira E."/>
            <person name="Grigg M."/>
            <person name="Lorenzi H."/>
            <person name="Galac M."/>
        </authorList>
    </citation>
    <scope>NUCLEOTIDE SEQUENCE [LARGE SCALE GENOMIC DNA]</scope>
    <source>
        <strain evidence="2 3">EAF2021</strain>
    </source>
</reference>
<comment type="caution">
    <text evidence="2">The sequence shown here is derived from an EMBL/GenBank/DDBJ whole genome shotgun (WGS) entry which is preliminary data.</text>
</comment>
<gene>
    <name evidence="2" type="ORF">M9Y10_044195</name>
</gene>
<protein>
    <submittedName>
        <fullName evidence="2">Uncharacterized protein</fullName>
    </submittedName>
</protein>
<accession>A0ABR2K2T5</accession>
<dbReference type="Proteomes" id="UP001470230">
    <property type="component" value="Unassembled WGS sequence"/>
</dbReference>
<dbReference type="EMBL" id="JAPFFF010000008">
    <property type="protein sequence ID" value="KAK8885066.1"/>
    <property type="molecule type" value="Genomic_DNA"/>
</dbReference>